<dbReference type="InterPro" id="IPR036890">
    <property type="entry name" value="HATPase_C_sf"/>
</dbReference>
<keyword evidence="1" id="KW-0808">Transferase</keyword>
<accession>A0ABP3HGF9</accession>
<evidence type="ECO:0000256" key="2">
    <source>
        <dbReference type="SAM" id="MobiDB-lite"/>
    </source>
</evidence>
<proteinExistence type="predicted"/>
<feature type="domain" description="Histidine kinase/HSP90-like ATPase" evidence="3">
    <location>
        <begin position="31"/>
        <end position="160"/>
    </location>
</feature>
<comment type="caution">
    <text evidence="4">The sequence shown here is derived from an EMBL/GenBank/DDBJ whole genome shotgun (WGS) entry which is preliminary data.</text>
</comment>
<gene>
    <name evidence="4" type="ORF">GCM10010151_66510</name>
</gene>
<evidence type="ECO:0000313" key="4">
    <source>
        <dbReference type="EMBL" id="GAA0367287.1"/>
    </source>
</evidence>
<feature type="region of interest" description="Disordered" evidence="2">
    <location>
        <begin position="1"/>
        <end position="21"/>
    </location>
</feature>
<dbReference type="RefSeq" id="WP_252799194.1">
    <property type="nucleotide sequence ID" value="NZ_BAAABM010000066.1"/>
</dbReference>
<dbReference type="Pfam" id="PF13581">
    <property type="entry name" value="HATPase_c_2"/>
    <property type="match status" value="1"/>
</dbReference>
<dbReference type="Gene3D" id="3.30.565.10">
    <property type="entry name" value="Histidine kinase-like ATPase, C-terminal domain"/>
    <property type="match status" value="1"/>
</dbReference>
<dbReference type="EMBL" id="BAAABM010000066">
    <property type="protein sequence ID" value="GAA0367287.1"/>
    <property type="molecule type" value="Genomic_DNA"/>
</dbReference>
<evidence type="ECO:0000256" key="1">
    <source>
        <dbReference type="ARBA" id="ARBA00022527"/>
    </source>
</evidence>
<keyword evidence="5" id="KW-1185">Reference proteome</keyword>
<name>A0ABP3HGF9_9ACTN</name>
<dbReference type="InterPro" id="IPR003594">
    <property type="entry name" value="HATPase_dom"/>
</dbReference>
<keyword evidence="1" id="KW-0723">Serine/threonine-protein kinase</keyword>
<evidence type="ECO:0000259" key="3">
    <source>
        <dbReference type="Pfam" id="PF13581"/>
    </source>
</evidence>
<reference evidence="5" key="1">
    <citation type="journal article" date="2019" name="Int. J. Syst. Evol. Microbiol.">
        <title>The Global Catalogue of Microorganisms (GCM) 10K type strain sequencing project: providing services to taxonomists for standard genome sequencing and annotation.</title>
        <authorList>
            <consortium name="The Broad Institute Genomics Platform"/>
            <consortium name="The Broad Institute Genome Sequencing Center for Infectious Disease"/>
            <person name="Wu L."/>
            <person name="Ma J."/>
        </authorList>
    </citation>
    <scope>NUCLEOTIDE SEQUENCE [LARGE SCALE GENOMIC DNA]</scope>
    <source>
        <strain evidence="5">JCM 3146</strain>
    </source>
</reference>
<organism evidence="4 5">
    <name type="scientific">Actinoallomurus spadix</name>
    <dbReference type="NCBI Taxonomy" id="79912"/>
    <lineage>
        <taxon>Bacteria</taxon>
        <taxon>Bacillati</taxon>
        <taxon>Actinomycetota</taxon>
        <taxon>Actinomycetes</taxon>
        <taxon>Streptosporangiales</taxon>
        <taxon>Thermomonosporaceae</taxon>
        <taxon>Actinoallomurus</taxon>
    </lineage>
</organism>
<feature type="region of interest" description="Disordered" evidence="2">
    <location>
        <begin position="173"/>
        <end position="231"/>
    </location>
</feature>
<dbReference type="CDD" id="cd16936">
    <property type="entry name" value="HATPase_RsbW-like"/>
    <property type="match status" value="1"/>
</dbReference>
<dbReference type="PANTHER" id="PTHR35526:SF3">
    <property type="entry name" value="ANTI-SIGMA-F FACTOR RSBW"/>
    <property type="match status" value="1"/>
</dbReference>
<dbReference type="InterPro" id="IPR050267">
    <property type="entry name" value="Anti-sigma-factor_SerPK"/>
</dbReference>
<keyword evidence="1" id="KW-0418">Kinase</keyword>
<evidence type="ECO:0000313" key="5">
    <source>
        <dbReference type="Proteomes" id="UP001501822"/>
    </source>
</evidence>
<dbReference type="Proteomes" id="UP001501822">
    <property type="component" value="Unassembled WGS sequence"/>
</dbReference>
<dbReference type="PANTHER" id="PTHR35526">
    <property type="entry name" value="ANTI-SIGMA-F FACTOR RSBW-RELATED"/>
    <property type="match status" value="1"/>
</dbReference>
<sequence length="231" mass="25092">MSALPTEAPTNMHSPFRPRPERVSEDLRLLAQPTAVGAARAFVRDQLNRWRLNEPTGYDLPGTAELITSELVTNSLKATGVPRAPAKRSSTVKPGVIVLRMRLIRRSLFVEVWDANPCPPVLANGGELEENGRGLVLVTALAKAWDYYDSDAAVGGKVVWAELDIPAELSGFTPLTNIQQGPPRLEPDPGSPSLPTRHVPGPPTPDGSSHHWTHPGRSLADRRYSPSSPVR</sequence>
<protein>
    <recommendedName>
        <fullName evidence="3">Histidine kinase/HSP90-like ATPase domain-containing protein</fullName>
    </recommendedName>
</protein>